<name>A0A1U9NJ91_9BACT</name>
<dbReference type="InterPro" id="IPR045926">
    <property type="entry name" value="DUF6345"/>
</dbReference>
<evidence type="ECO:0000313" key="2">
    <source>
        <dbReference type="EMBL" id="AQT67808.1"/>
    </source>
</evidence>
<feature type="chain" id="PRO_5013160470" evidence="1">
    <location>
        <begin position="22"/>
        <end position="659"/>
    </location>
</feature>
<dbReference type="EMBL" id="CP019791">
    <property type="protein sequence ID" value="AQT67808.1"/>
    <property type="molecule type" value="Genomic_DNA"/>
</dbReference>
<proteinExistence type="predicted"/>
<dbReference type="KEGG" id="alus:STSP2_00958"/>
<accession>A0A1U9NJ91</accession>
<keyword evidence="1" id="KW-0732">Signal</keyword>
<dbReference type="RefSeq" id="WP_146660293.1">
    <property type="nucleotide sequence ID" value="NZ_CP019791.1"/>
</dbReference>
<organism evidence="2 3">
    <name type="scientific">Anaerohalosphaera lusitana</name>
    <dbReference type="NCBI Taxonomy" id="1936003"/>
    <lineage>
        <taxon>Bacteria</taxon>
        <taxon>Pseudomonadati</taxon>
        <taxon>Planctomycetota</taxon>
        <taxon>Phycisphaerae</taxon>
        <taxon>Sedimentisphaerales</taxon>
        <taxon>Anaerohalosphaeraceae</taxon>
        <taxon>Anaerohalosphaera</taxon>
    </lineage>
</organism>
<reference evidence="3" key="1">
    <citation type="submission" date="2017-02" db="EMBL/GenBank/DDBJ databases">
        <title>Comparative genomics and description of representatives of a novel lineage of planctomycetes thriving in anoxic sediments.</title>
        <authorList>
            <person name="Spring S."/>
            <person name="Bunk B."/>
            <person name="Sproer C."/>
        </authorList>
    </citation>
    <scope>NUCLEOTIDE SEQUENCE [LARGE SCALE GENOMIC DNA]</scope>
    <source>
        <strain evidence="3">ST-NAGAB-D1</strain>
    </source>
</reference>
<gene>
    <name evidence="2" type="ORF">STSP2_00958</name>
</gene>
<feature type="signal peptide" evidence="1">
    <location>
        <begin position="1"/>
        <end position="21"/>
    </location>
</feature>
<dbReference type="Proteomes" id="UP000189674">
    <property type="component" value="Chromosome"/>
</dbReference>
<dbReference type="OrthoDB" id="135768at2"/>
<sequence length="659" mass="71378" precursor="true">MRQKLTTTLLILALITLPASAQEVFPDLTGDDFVDMQDFAVLAGHWLEHEPIPEQMPVYVVTGAGASQTQAEQLAAALNIPEKEISNENGTIVFVDPVNFQSAPTLEIQDPAIREALLGDTRDVDNAEVIRIEGFDFAALQKIQPVPGDVAADIVSGALEQANLTPWNAQPTISNATLETVDLEGKPIIEPIPLDTRIDYNFQINNTELQGPGALLNVTLSPGGVVTGLHHSTRQLAKGDPVPLVQPVNAIKNFAQTLPSEIGTTAKSLDPAPDAKITYNLDAELIYYAPSLEFGEASAIIPAYNIGGSITVGEQTAQLLRRTVPATNDPQFVPQVDLSATADGSEIFASTTVEGGTPPYTYDWTSSNMPLYKATSSQINYALVPREDTINSEMVSVTVTDTNGVSVTKSAILQVSVSPSSVFAAASAPVGGVSDYGIERAVSDMGGANQRNFANRFNSEGVTQRFNWTGKNSWEADFKEDAYDSSYVDNVDICFYIGHGWPGGFTFESSNTDGSIRHNESGIAWGNKDLEFLSLLSCQVLKSPANNQSAISRWRDEFAGLHLLTGFHTNAHDWGKFSKRYAQYMLGRNFAFTTVTLPVRAAWFKAKQQKQPSGNRAAVMGPIGPNGTTNYNDYYWGQGPIGPDIRGSNIQGFWYVSYK</sequence>
<dbReference type="Pfam" id="PF19872">
    <property type="entry name" value="DUF6345"/>
    <property type="match status" value="1"/>
</dbReference>
<dbReference type="AlphaFoldDB" id="A0A1U9NJ91"/>
<keyword evidence="3" id="KW-1185">Reference proteome</keyword>
<evidence type="ECO:0000256" key="1">
    <source>
        <dbReference type="SAM" id="SignalP"/>
    </source>
</evidence>
<protein>
    <submittedName>
        <fullName evidence="2">Uncharacterized protein</fullName>
    </submittedName>
</protein>
<evidence type="ECO:0000313" key="3">
    <source>
        <dbReference type="Proteomes" id="UP000189674"/>
    </source>
</evidence>